<gene>
    <name evidence="1" type="ORF">Tci_026814</name>
</gene>
<comment type="caution">
    <text evidence="1">The sequence shown here is derived from an EMBL/GenBank/DDBJ whole genome shotgun (WGS) entry which is preliminary data.</text>
</comment>
<dbReference type="CDD" id="cd09272">
    <property type="entry name" value="RNase_HI_RT_Ty1"/>
    <property type="match status" value="1"/>
</dbReference>
<name>A0A6L2L014_TANCI</name>
<evidence type="ECO:0000313" key="1">
    <source>
        <dbReference type="EMBL" id="GEU54836.1"/>
    </source>
</evidence>
<protein>
    <submittedName>
        <fullName evidence="1">Uncharacterized mitochondrial protein AtMg00810-like</fullName>
    </submittedName>
</protein>
<organism evidence="1">
    <name type="scientific">Tanacetum cinerariifolium</name>
    <name type="common">Dalmatian daisy</name>
    <name type="synonym">Chrysanthemum cinerariifolium</name>
    <dbReference type="NCBI Taxonomy" id="118510"/>
    <lineage>
        <taxon>Eukaryota</taxon>
        <taxon>Viridiplantae</taxon>
        <taxon>Streptophyta</taxon>
        <taxon>Embryophyta</taxon>
        <taxon>Tracheophyta</taxon>
        <taxon>Spermatophyta</taxon>
        <taxon>Magnoliopsida</taxon>
        <taxon>eudicotyledons</taxon>
        <taxon>Gunneridae</taxon>
        <taxon>Pentapetalae</taxon>
        <taxon>asterids</taxon>
        <taxon>campanulids</taxon>
        <taxon>Asterales</taxon>
        <taxon>Asteraceae</taxon>
        <taxon>Asteroideae</taxon>
        <taxon>Anthemideae</taxon>
        <taxon>Anthemidinae</taxon>
        <taxon>Tanacetum</taxon>
    </lineage>
</organism>
<dbReference type="AlphaFoldDB" id="A0A6L2L014"/>
<dbReference type="EMBL" id="BKCJ010003397">
    <property type="protein sequence ID" value="GEU54836.1"/>
    <property type="molecule type" value="Genomic_DNA"/>
</dbReference>
<sequence length="155" mass="17483">MGLWYPKDTGFELTDFSYSDHAGCLDSHKSTSGGIQFLGGDKLVSWLSKKQDCTSMSSSEAEYVSLSACCAQFLWLRTQFTDYGFLFDKIPMYCNSKAAIAISCNPVQHSRTKHIDLADLFNKALSEDRFKYLVRRLGMRCLTSEELEVLENDSA</sequence>
<accession>A0A6L2L014</accession>
<dbReference type="PANTHER" id="PTHR11439:SF509">
    <property type="entry name" value="RNA-DIRECTED DNA POLYMERASE"/>
    <property type="match status" value="1"/>
</dbReference>
<reference evidence="1" key="1">
    <citation type="journal article" date="2019" name="Sci. Rep.">
        <title>Draft genome of Tanacetum cinerariifolium, the natural source of mosquito coil.</title>
        <authorList>
            <person name="Yamashiro T."/>
            <person name="Shiraishi A."/>
            <person name="Satake H."/>
            <person name="Nakayama K."/>
        </authorList>
    </citation>
    <scope>NUCLEOTIDE SEQUENCE</scope>
</reference>
<proteinExistence type="predicted"/>
<dbReference type="PANTHER" id="PTHR11439">
    <property type="entry name" value="GAG-POL-RELATED RETROTRANSPOSON"/>
    <property type="match status" value="1"/>
</dbReference>